<comment type="similarity">
    <text evidence="1">Belongs to the phD/YefM antitoxin family.</text>
</comment>
<dbReference type="EMBL" id="CP002299">
    <property type="protein sequence ID" value="ADP80299.1"/>
    <property type="molecule type" value="Genomic_DNA"/>
</dbReference>
<dbReference type="STRING" id="298654.FraEuI1c_2260"/>
<dbReference type="KEGG" id="fri:FraEuI1c_2260"/>
<dbReference type="InParanoid" id="E3IZ16"/>
<gene>
    <name evidence="2" type="ordered locus">FraEuI1c_2260</name>
</gene>
<evidence type="ECO:0000313" key="2">
    <source>
        <dbReference type="EMBL" id="ADP80299.1"/>
    </source>
</evidence>
<dbReference type="NCBIfam" id="TIGR01552">
    <property type="entry name" value="phd_fam"/>
    <property type="match status" value="1"/>
</dbReference>
<dbReference type="Proteomes" id="UP000002484">
    <property type="component" value="Chromosome"/>
</dbReference>
<dbReference type="SUPFAM" id="SSF143120">
    <property type="entry name" value="YefM-like"/>
    <property type="match status" value="1"/>
</dbReference>
<dbReference type="OrthoDB" id="33091at2"/>
<dbReference type="HOGENOM" id="CLU_174702_0_0_11"/>
<evidence type="ECO:0000313" key="3">
    <source>
        <dbReference type="Proteomes" id="UP000002484"/>
    </source>
</evidence>
<dbReference type="InterPro" id="IPR036165">
    <property type="entry name" value="YefM-like_sf"/>
</dbReference>
<dbReference type="eggNOG" id="COG4118">
    <property type="taxonomic scope" value="Bacteria"/>
</dbReference>
<keyword evidence="3" id="KW-1185">Reference proteome</keyword>
<evidence type="ECO:0000256" key="1">
    <source>
        <dbReference type="ARBA" id="ARBA00009981"/>
    </source>
</evidence>
<reference evidence="2 3" key="1">
    <citation type="submission" date="2010-10" db="EMBL/GenBank/DDBJ databases">
        <title>Complete sequence of Frankia sp. EuI1c.</title>
        <authorList>
            <consortium name="US DOE Joint Genome Institute"/>
            <person name="Lucas S."/>
            <person name="Copeland A."/>
            <person name="Lapidus A."/>
            <person name="Cheng J.-F."/>
            <person name="Bruce D."/>
            <person name="Goodwin L."/>
            <person name="Pitluck S."/>
            <person name="Chertkov O."/>
            <person name="Detter J.C."/>
            <person name="Han C."/>
            <person name="Tapia R."/>
            <person name="Land M."/>
            <person name="Hauser L."/>
            <person name="Jeffries C."/>
            <person name="Kyrpides N."/>
            <person name="Ivanova N."/>
            <person name="Mikhailova N."/>
            <person name="Beauchemin N."/>
            <person name="Sen A."/>
            <person name="Sur S.A."/>
            <person name="Gtari M."/>
            <person name="Wall L."/>
            <person name="Tisa L."/>
            <person name="Woyke T."/>
        </authorList>
    </citation>
    <scope>NUCLEOTIDE SEQUENCE [LARGE SCALE GENOMIC DNA]</scope>
    <source>
        <strain evidence="3">DSM 45817 / CECT 9037 / EuI1c</strain>
    </source>
</reference>
<evidence type="ECO:0008006" key="4">
    <source>
        <dbReference type="Google" id="ProtNLM"/>
    </source>
</evidence>
<accession>E3IZ16</accession>
<sequence>MTVATEHVPRKITQRELRDDAGDILRAVESGETFVVTRDGYPIAELTPARRQKFVPMDEILATFANDPPMDADQFFADLDDFDGQGLLGE</sequence>
<proteinExistence type="inferred from homology"/>
<dbReference type="Gene3D" id="3.40.1620.10">
    <property type="entry name" value="YefM-like domain"/>
    <property type="match status" value="1"/>
</dbReference>
<protein>
    <recommendedName>
        <fullName evidence="4">Antitoxin</fullName>
    </recommendedName>
</protein>
<dbReference type="RefSeq" id="WP_013423418.1">
    <property type="nucleotide sequence ID" value="NC_014666.1"/>
</dbReference>
<name>E3IZ16_PSEI1</name>
<dbReference type="AlphaFoldDB" id="E3IZ16"/>
<organism evidence="2 3">
    <name type="scientific">Pseudofrankia inefficax (strain DSM 45817 / CECT 9037 / DDB 130130 / EuI1c)</name>
    <name type="common">Frankia inefficax</name>
    <dbReference type="NCBI Taxonomy" id="298654"/>
    <lineage>
        <taxon>Bacteria</taxon>
        <taxon>Bacillati</taxon>
        <taxon>Actinomycetota</taxon>
        <taxon>Actinomycetes</taxon>
        <taxon>Frankiales</taxon>
        <taxon>Frankiaceae</taxon>
        <taxon>Pseudofrankia</taxon>
    </lineage>
</organism>